<protein>
    <submittedName>
        <fullName evidence="1">12845_t:CDS:1</fullName>
    </submittedName>
</protein>
<sequence length="175" mass="19841">MGKKNEPGQVIHRELYQRMNFLYQAATLMTTITTSSTTTLAQTNNSINPESIFYDMNELDKSRKNSSINSSTNTKKSLIPLSRFYISTMKSIGTKQVLRIDPSIKRTLCKKCESVLIPGVTSRIRIKSKPEPQLQVMCTQCGTTRGYPARKGYQLFSEKSENIYGAKNDQKLIKE</sequence>
<evidence type="ECO:0000313" key="2">
    <source>
        <dbReference type="Proteomes" id="UP000789702"/>
    </source>
</evidence>
<comment type="caution">
    <text evidence="1">The sequence shown here is derived from an EMBL/GenBank/DDBJ whole genome shotgun (WGS) entry which is preliminary data.</text>
</comment>
<proteinExistence type="predicted"/>
<reference evidence="1" key="1">
    <citation type="submission" date="2021-06" db="EMBL/GenBank/DDBJ databases">
        <authorList>
            <person name="Kallberg Y."/>
            <person name="Tangrot J."/>
            <person name="Rosling A."/>
        </authorList>
    </citation>
    <scope>NUCLEOTIDE SEQUENCE</scope>
    <source>
        <strain evidence="1">IL203A</strain>
    </source>
</reference>
<gene>
    <name evidence="1" type="ORF">DHETER_LOCUS2192</name>
</gene>
<evidence type="ECO:0000313" key="1">
    <source>
        <dbReference type="EMBL" id="CAG8482597.1"/>
    </source>
</evidence>
<organism evidence="1 2">
    <name type="scientific">Dentiscutata heterogama</name>
    <dbReference type="NCBI Taxonomy" id="1316150"/>
    <lineage>
        <taxon>Eukaryota</taxon>
        <taxon>Fungi</taxon>
        <taxon>Fungi incertae sedis</taxon>
        <taxon>Mucoromycota</taxon>
        <taxon>Glomeromycotina</taxon>
        <taxon>Glomeromycetes</taxon>
        <taxon>Diversisporales</taxon>
        <taxon>Gigasporaceae</taxon>
        <taxon>Dentiscutata</taxon>
    </lineage>
</organism>
<name>A0ACA9KMJ9_9GLOM</name>
<accession>A0ACA9KMJ9</accession>
<dbReference type="EMBL" id="CAJVPU010001504">
    <property type="protein sequence ID" value="CAG8482597.1"/>
    <property type="molecule type" value="Genomic_DNA"/>
</dbReference>
<dbReference type="Proteomes" id="UP000789702">
    <property type="component" value="Unassembled WGS sequence"/>
</dbReference>
<keyword evidence="2" id="KW-1185">Reference proteome</keyword>